<evidence type="ECO:0000256" key="3">
    <source>
        <dbReference type="ARBA" id="ARBA00022833"/>
    </source>
</evidence>
<comment type="similarity">
    <text evidence="4">Belongs to the metallo-dependent hydrolases superfamily. MTA/SAH deaminase family.</text>
</comment>
<dbReference type="GO" id="GO:0046872">
    <property type="term" value="F:metal ion binding"/>
    <property type="evidence" value="ECO:0007669"/>
    <property type="project" value="UniProtKB-KW"/>
</dbReference>
<feature type="binding site" evidence="4">
    <location>
        <position position="67"/>
    </location>
    <ligand>
        <name>Zn(2+)</name>
        <dbReference type="ChEBI" id="CHEBI:29105"/>
    </ligand>
</feature>
<dbReference type="PANTHER" id="PTHR43794">
    <property type="entry name" value="AMINOHYDROLASE SSNA-RELATED"/>
    <property type="match status" value="1"/>
</dbReference>
<feature type="binding site" evidence="4">
    <location>
        <position position="213"/>
    </location>
    <ligand>
        <name>Zn(2+)</name>
        <dbReference type="ChEBI" id="CHEBI:29105"/>
    </ligand>
</feature>
<keyword evidence="2 4" id="KW-0378">Hydrolase</keyword>
<dbReference type="HAMAP" id="MF_01281">
    <property type="entry name" value="MTA_SAH_deamin"/>
    <property type="match status" value="1"/>
</dbReference>
<dbReference type="RefSeq" id="WP_033102461.1">
    <property type="nucleotide sequence ID" value="NZ_JACEIP010000055.1"/>
</dbReference>
<comment type="cofactor">
    <cofactor evidence="4">
        <name>Zn(2+)</name>
        <dbReference type="ChEBI" id="CHEBI:29105"/>
    </cofactor>
    <text evidence="4">Binds 1 zinc ion per subunit.</text>
</comment>
<feature type="binding site" evidence="4">
    <location>
        <position position="160"/>
    </location>
    <ligand>
        <name>substrate</name>
    </ligand>
</feature>
<dbReference type="FunFam" id="3.20.20.140:FF:000014">
    <property type="entry name" value="5-methylthioadenosine/S-adenosylhomocysteine deaminase"/>
    <property type="match status" value="1"/>
</dbReference>
<dbReference type="InterPro" id="IPR050287">
    <property type="entry name" value="MTA/SAH_deaminase"/>
</dbReference>
<feature type="binding site" evidence="4">
    <location>
        <position position="69"/>
    </location>
    <ligand>
        <name>Zn(2+)</name>
        <dbReference type="ChEBI" id="CHEBI:29105"/>
    </ligand>
</feature>
<dbReference type="InterPro" id="IPR011059">
    <property type="entry name" value="Metal-dep_hydrolase_composite"/>
</dbReference>
<dbReference type="Gene3D" id="3.20.20.140">
    <property type="entry name" value="Metal-dependent hydrolases"/>
    <property type="match status" value="1"/>
</dbReference>
<feature type="domain" description="Amidohydrolase-related" evidence="5">
    <location>
        <begin position="59"/>
        <end position="407"/>
    </location>
</feature>
<evidence type="ECO:0000256" key="1">
    <source>
        <dbReference type="ARBA" id="ARBA00022723"/>
    </source>
</evidence>
<proteinExistence type="inferred from homology"/>
<dbReference type="CDD" id="cd01298">
    <property type="entry name" value="ATZ_TRZ_like"/>
    <property type="match status" value="1"/>
</dbReference>
<evidence type="ECO:0000256" key="2">
    <source>
        <dbReference type="ARBA" id="ARBA00022801"/>
    </source>
</evidence>
<gene>
    <name evidence="4" type="primary">mtaD</name>
    <name evidence="6" type="ORF">H1164_17650</name>
</gene>
<feature type="binding site" evidence="4">
    <location>
        <position position="303"/>
    </location>
    <ligand>
        <name>Zn(2+)</name>
        <dbReference type="ChEBI" id="CHEBI:29105"/>
    </ligand>
</feature>
<comment type="catalytic activity">
    <reaction evidence="4">
        <text>S-methyl-5'-thioadenosine + H2O + H(+) = S-methyl-5'-thioinosine + NH4(+)</text>
        <dbReference type="Rhea" id="RHEA:25025"/>
        <dbReference type="ChEBI" id="CHEBI:15377"/>
        <dbReference type="ChEBI" id="CHEBI:15378"/>
        <dbReference type="ChEBI" id="CHEBI:17509"/>
        <dbReference type="ChEBI" id="CHEBI:28938"/>
        <dbReference type="ChEBI" id="CHEBI:48595"/>
        <dbReference type="EC" id="3.5.4.31"/>
    </reaction>
</comment>
<sequence>MKIFIKDPLILDYKDQEKQFHPYRANIVIEDDQIADITNDLPADLSVFDEIIHASHCVALPGLINAHNHSPMSLLRSFSDDLRLMEWLNRKMLPAEANMNQEDIYWGALLGIAEMIKSGTTAYADMYIHMDQIAQAVHDSGIRASLTRGLVFLDDDGGQRLREGIDLVKSWSGKADGRITTMMGPHAPYTCPPDQLKEVMEIAKELQVPIHIHLAETQEEAEKINHKYGKSPTEYLYDLGLFDGDYHVLLAHAVHLDDHDIALLQNMKGGLAHNPFSNMKLGCGIAPVYSFLEKGILVGLGTDGAGSATSLDLFKEMKMASGLQKLDRFDPAIIDAHTILQMATINGSTLLQMDHQVGRIEVGKKADLILVNIHQPHLVPHHDLVSLLVYSAFGQDVVTTIVNGKILMKNRELLTIDEERLLYEAHQRAKRIVEGI</sequence>
<keyword evidence="7" id="KW-1185">Reference proteome</keyword>
<dbReference type="Pfam" id="PF01979">
    <property type="entry name" value="Amidohydro_1"/>
    <property type="match status" value="1"/>
</dbReference>
<evidence type="ECO:0000259" key="5">
    <source>
        <dbReference type="Pfam" id="PF01979"/>
    </source>
</evidence>
<dbReference type="OrthoDB" id="9807210at2"/>
<name>A0A7W1XDG9_9BACL</name>
<dbReference type="GO" id="GO:0050270">
    <property type="term" value="F:S-adenosylhomocysteine deaminase activity"/>
    <property type="evidence" value="ECO:0007669"/>
    <property type="project" value="UniProtKB-UniRule"/>
</dbReference>
<comment type="catalytic activity">
    <reaction evidence="4">
        <text>S-adenosyl-L-homocysteine + H2O + H(+) = S-inosyl-L-homocysteine + NH4(+)</text>
        <dbReference type="Rhea" id="RHEA:20716"/>
        <dbReference type="ChEBI" id="CHEBI:15377"/>
        <dbReference type="ChEBI" id="CHEBI:15378"/>
        <dbReference type="ChEBI" id="CHEBI:28938"/>
        <dbReference type="ChEBI" id="CHEBI:57856"/>
        <dbReference type="ChEBI" id="CHEBI:57985"/>
        <dbReference type="EC" id="3.5.4.28"/>
    </reaction>
</comment>
<dbReference type="PANTHER" id="PTHR43794:SF11">
    <property type="entry name" value="AMIDOHYDROLASE-RELATED DOMAIN-CONTAINING PROTEIN"/>
    <property type="match status" value="1"/>
</dbReference>
<feature type="binding site" evidence="4">
    <location>
        <position position="186"/>
    </location>
    <ligand>
        <name>substrate</name>
    </ligand>
</feature>
<dbReference type="InterPro" id="IPR032466">
    <property type="entry name" value="Metal_Hydrolase"/>
</dbReference>
<dbReference type="EC" id="3.5.4.31" evidence="4"/>
<comment type="caution">
    <text evidence="6">The sequence shown here is derived from an EMBL/GenBank/DDBJ whole genome shotgun (WGS) entry which is preliminary data.</text>
</comment>
<comment type="function">
    <text evidence="4">Catalyzes the deamination of 5-methylthioadenosine and S-adenosyl-L-homocysteine into 5-methylthioinosine and S-inosyl-L-homocysteine, respectively. Is also able to deaminate adenosine.</text>
</comment>
<dbReference type="SUPFAM" id="SSF51556">
    <property type="entry name" value="Metallo-dependent hydrolases"/>
    <property type="match status" value="1"/>
</dbReference>
<dbReference type="AlphaFoldDB" id="A0A7W1XDG9"/>
<evidence type="ECO:0000313" key="7">
    <source>
        <dbReference type="Proteomes" id="UP000530514"/>
    </source>
</evidence>
<keyword evidence="3 4" id="KW-0862">Zinc</keyword>
<reference evidence="6 7" key="1">
    <citation type="submission" date="2020-07" db="EMBL/GenBank/DDBJ databases">
        <authorList>
            <person name="Feng H."/>
        </authorList>
    </citation>
    <scope>NUCLEOTIDE SEQUENCE [LARGE SCALE GENOMIC DNA]</scope>
    <source>
        <strain evidence="7">s-11</strain>
    </source>
</reference>
<dbReference type="SUPFAM" id="SSF51338">
    <property type="entry name" value="Composite domain of metallo-dependent hydrolases"/>
    <property type="match status" value="2"/>
</dbReference>
<feature type="binding site" evidence="4">
    <location>
        <position position="148"/>
    </location>
    <ligand>
        <name>substrate</name>
    </ligand>
</feature>
<feature type="binding site" evidence="4">
    <location>
        <position position="216"/>
    </location>
    <ligand>
        <name>substrate</name>
    </ligand>
</feature>
<accession>A0A7W1XDG9</accession>
<keyword evidence="1 4" id="KW-0479">Metal-binding</keyword>
<protein>
    <recommendedName>
        <fullName evidence="4">5-methylthioadenosine/S-adenosylhomocysteine deaminase</fullName>
        <shortName evidence="4">MTA/SAH deaminase</shortName>
        <ecNumber evidence="4">3.5.4.28</ecNumber>
        <ecNumber evidence="4">3.5.4.31</ecNumber>
    </recommendedName>
</protein>
<feature type="binding site" evidence="4">
    <location>
        <position position="96"/>
    </location>
    <ligand>
        <name>substrate</name>
    </ligand>
</feature>
<dbReference type="Gene3D" id="2.30.40.10">
    <property type="entry name" value="Urease, subunit C, domain 1"/>
    <property type="match status" value="1"/>
</dbReference>
<dbReference type="InterPro" id="IPR023512">
    <property type="entry name" value="Deaminase_MtaD/DadD"/>
</dbReference>
<dbReference type="InterPro" id="IPR006680">
    <property type="entry name" value="Amidohydro-rel"/>
</dbReference>
<dbReference type="GO" id="GO:0090614">
    <property type="term" value="F:5'-methylthioadenosine deaminase activity"/>
    <property type="evidence" value="ECO:0007669"/>
    <property type="project" value="UniProtKB-UniRule"/>
</dbReference>
<dbReference type="EMBL" id="JACEIP010000055">
    <property type="protein sequence ID" value="MBA4544655.1"/>
    <property type="molecule type" value="Genomic_DNA"/>
</dbReference>
<dbReference type="EC" id="3.5.4.28" evidence="4"/>
<evidence type="ECO:0000256" key="4">
    <source>
        <dbReference type="HAMAP-Rule" id="MF_01281"/>
    </source>
</evidence>
<feature type="binding site" evidence="4">
    <location>
        <position position="303"/>
    </location>
    <ligand>
        <name>substrate</name>
    </ligand>
</feature>
<organism evidence="6 7">
    <name type="scientific">Thermoactinomyces daqus</name>
    <dbReference type="NCBI Taxonomy" id="1329516"/>
    <lineage>
        <taxon>Bacteria</taxon>
        <taxon>Bacillati</taxon>
        <taxon>Bacillota</taxon>
        <taxon>Bacilli</taxon>
        <taxon>Bacillales</taxon>
        <taxon>Thermoactinomycetaceae</taxon>
        <taxon>Thermoactinomyces</taxon>
    </lineage>
</organism>
<evidence type="ECO:0000313" key="6">
    <source>
        <dbReference type="EMBL" id="MBA4544655.1"/>
    </source>
</evidence>
<dbReference type="Proteomes" id="UP000530514">
    <property type="component" value="Unassembled WGS sequence"/>
</dbReference>